<dbReference type="Gene3D" id="3.40.50.1000">
    <property type="entry name" value="HAD superfamily/HAD-like"/>
    <property type="match status" value="1"/>
</dbReference>
<name>A0A0H5AH76_ACTPL</name>
<dbReference type="SUPFAM" id="SSF56784">
    <property type="entry name" value="HAD-like"/>
    <property type="match status" value="1"/>
</dbReference>
<proteinExistence type="predicted"/>
<dbReference type="AlphaFoldDB" id="A0A0H5AH76"/>
<dbReference type="EMBL" id="AB810251">
    <property type="protein sequence ID" value="BAR88567.1"/>
    <property type="molecule type" value="Genomic_DNA"/>
</dbReference>
<gene>
    <name evidence="1" type="primary">cps14F</name>
</gene>
<dbReference type="InterPro" id="IPR010039">
    <property type="entry name" value="EcbF_BcbF"/>
</dbReference>
<organism evidence="1">
    <name type="scientific">Actinobacillus pleuropneumoniae</name>
    <name type="common">Haemophilus pleuropneumoniae</name>
    <dbReference type="NCBI Taxonomy" id="715"/>
    <lineage>
        <taxon>Bacteria</taxon>
        <taxon>Pseudomonadati</taxon>
        <taxon>Pseudomonadota</taxon>
        <taxon>Gammaproteobacteria</taxon>
        <taxon>Pasteurellales</taxon>
        <taxon>Pasteurellaceae</taxon>
        <taxon>Actinobacillus</taxon>
    </lineage>
</organism>
<dbReference type="InterPro" id="IPR036412">
    <property type="entry name" value="HAD-like_sf"/>
</dbReference>
<accession>A0A0H5AH76</accession>
<protein>
    <submittedName>
        <fullName evidence="1">Capsular polysaccharide biosynthesis protein</fullName>
    </submittedName>
</protein>
<dbReference type="InterPro" id="IPR023214">
    <property type="entry name" value="HAD_sf"/>
</dbReference>
<sequence length="128" mass="15054">MKRLIMDLDNTITLTENGDYRNAEPILDVIEKLQEYKKQGFEIIISSSRNMRTYEGNVGKINVNTLPIIIDWLNRHNVPYDEIYVGKPWCGHDGFYVDDRAIRPDEFAKMSYEEIRKLTKMDGEYDSN</sequence>
<dbReference type="NCBIfam" id="TIGR01681">
    <property type="entry name" value="HAD-SF-IIIC"/>
    <property type="match status" value="1"/>
</dbReference>
<dbReference type="InterPro" id="IPR010033">
    <property type="entry name" value="HAD_SF_ppase_IIIC"/>
</dbReference>
<reference evidence="1" key="1">
    <citation type="journal article" date="2015" name="J. Vet. Med. Sci.">
        <title>The genetic organization of the capsular polysaccharide biosynthesis region of Actinobacillus pleuropneumoniae serotype 14.</title>
        <authorList>
            <person name="Ito H."/>
        </authorList>
    </citation>
    <scope>NUCLEOTIDE SEQUENCE</scope>
    <source>
        <strain evidence="1">3906</strain>
    </source>
</reference>
<evidence type="ECO:0000313" key="1">
    <source>
        <dbReference type="EMBL" id="BAR88567.1"/>
    </source>
</evidence>
<dbReference type="NCBIfam" id="TIGR01689">
    <property type="entry name" value="EcbF-BcbF"/>
    <property type="match status" value="1"/>
</dbReference>